<dbReference type="PANTHER" id="PTHR24220:SF86">
    <property type="entry name" value="ABC TRANSPORTER ABCH.1"/>
    <property type="match status" value="1"/>
</dbReference>
<dbReference type="InterPro" id="IPR027417">
    <property type="entry name" value="P-loop_NTPase"/>
</dbReference>
<dbReference type="InterPro" id="IPR017911">
    <property type="entry name" value="MacB-like_ATP-bd"/>
</dbReference>
<dbReference type="RefSeq" id="WP_203785732.1">
    <property type="nucleotide sequence ID" value="NZ_BOMV01000065.1"/>
</dbReference>
<dbReference type="SUPFAM" id="SSF52540">
    <property type="entry name" value="P-loop containing nucleoside triphosphate hydrolases"/>
    <property type="match status" value="1"/>
</dbReference>
<dbReference type="GO" id="GO:0016887">
    <property type="term" value="F:ATP hydrolysis activity"/>
    <property type="evidence" value="ECO:0007669"/>
    <property type="project" value="InterPro"/>
</dbReference>
<dbReference type="Gene3D" id="3.40.50.300">
    <property type="entry name" value="P-loop containing nucleotide triphosphate hydrolases"/>
    <property type="match status" value="1"/>
</dbReference>
<sequence length="226" mass="24097">METEEVPPVVEFAGVTRSYAGPPPVRALRGADLLIGAGEYVAVIGPSGSGKSTFLNVVGLLDRPDSGVYRLDGIDTAGLRERDRTALRGRRIGFVFQSFHLVRHRSVLENVTLALIYTGVSRRARAGLALETLERVGLTHRAHAMAGHLSGGEAQRVAIARALVNRPSMLLCDEPTGNLDSTNAQAVLALIDELNAGGLTVLMVSHDSQVAGRAQRAVFIKDGVLR</sequence>
<dbReference type="GO" id="GO:0098796">
    <property type="term" value="C:membrane protein complex"/>
    <property type="evidence" value="ECO:0007669"/>
    <property type="project" value="UniProtKB-ARBA"/>
</dbReference>
<evidence type="ECO:0000256" key="2">
    <source>
        <dbReference type="ARBA" id="ARBA00022741"/>
    </source>
</evidence>
<evidence type="ECO:0000313" key="5">
    <source>
        <dbReference type="EMBL" id="GIE98715.1"/>
    </source>
</evidence>
<dbReference type="GO" id="GO:0005524">
    <property type="term" value="F:ATP binding"/>
    <property type="evidence" value="ECO:0007669"/>
    <property type="project" value="UniProtKB-KW"/>
</dbReference>
<dbReference type="Pfam" id="PF00005">
    <property type="entry name" value="ABC_tran"/>
    <property type="match status" value="1"/>
</dbReference>
<dbReference type="FunFam" id="3.40.50.300:FF:000032">
    <property type="entry name" value="Export ABC transporter ATP-binding protein"/>
    <property type="match status" value="1"/>
</dbReference>
<reference evidence="5" key="1">
    <citation type="submission" date="2021-01" db="EMBL/GenBank/DDBJ databases">
        <title>Whole genome shotgun sequence of Actinoplanes rishiriensis NBRC 108556.</title>
        <authorList>
            <person name="Komaki H."/>
            <person name="Tamura T."/>
        </authorList>
    </citation>
    <scope>NUCLEOTIDE SEQUENCE</scope>
    <source>
        <strain evidence="5">NBRC 108556</strain>
    </source>
</reference>
<keyword evidence="6" id="KW-1185">Reference proteome</keyword>
<dbReference type="PROSITE" id="PS00211">
    <property type="entry name" value="ABC_TRANSPORTER_1"/>
    <property type="match status" value="1"/>
</dbReference>
<accession>A0A919K148</accession>
<comment type="caution">
    <text evidence="5">The sequence shown here is derived from an EMBL/GenBank/DDBJ whole genome shotgun (WGS) entry which is preliminary data.</text>
</comment>
<dbReference type="SMART" id="SM00382">
    <property type="entry name" value="AAA"/>
    <property type="match status" value="1"/>
</dbReference>
<evidence type="ECO:0000256" key="1">
    <source>
        <dbReference type="ARBA" id="ARBA00022448"/>
    </source>
</evidence>
<keyword evidence="1" id="KW-0813">Transport</keyword>
<proteinExistence type="predicted"/>
<keyword evidence="2" id="KW-0547">Nucleotide-binding</keyword>
<evidence type="ECO:0000259" key="4">
    <source>
        <dbReference type="PROSITE" id="PS50893"/>
    </source>
</evidence>
<dbReference type="InterPro" id="IPR017871">
    <property type="entry name" value="ABC_transporter-like_CS"/>
</dbReference>
<protein>
    <submittedName>
        <fullName evidence="5">Macrolide ABC transporter ATP-binding protein</fullName>
    </submittedName>
</protein>
<gene>
    <name evidence="5" type="ORF">Ari01nite_61800</name>
</gene>
<name>A0A919K148_9ACTN</name>
<dbReference type="EMBL" id="BOMV01000065">
    <property type="protein sequence ID" value="GIE98715.1"/>
    <property type="molecule type" value="Genomic_DNA"/>
</dbReference>
<organism evidence="5 6">
    <name type="scientific">Paractinoplanes rishiriensis</name>
    <dbReference type="NCBI Taxonomy" id="1050105"/>
    <lineage>
        <taxon>Bacteria</taxon>
        <taxon>Bacillati</taxon>
        <taxon>Actinomycetota</taxon>
        <taxon>Actinomycetes</taxon>
        <taxon>Micromonosporales</taxon>
        <taxon>Micromonosporaceae</taxon>
        <taxon>Paractinoplanes</taxon>
    </lineage>
</organism>
<dbReference type="PROSITE" id="PS50893">
    <property type="entry name" value="ABC_TRANSPORTER_2"/>
    <property type="match status" value="1"/>
</dbReference>
<dbReference type="InterPro" id="IPR003439">
    <property type="entry name" value="ABC_transporter-like_ATP-bd"/>
</dbReference>
<dbReference type="PANTHER" id="PTHR24220">
    <property type="entry name" value="IMPORT ATP-BINDING PROTEIN"/>
    <property type="match status" value="1"/>
</dbReference>
<dbReference type="AlphaFoldDB" id="A0A919K148"/>
<dbReference type="Proteomes" id="UP000636960">
    <property type="component" value="Unassembled WGS sequence"/>
</dbReference>
<dbReference type="GO" id="GO:0005886">
    <property type="term" value="C:plasma membrane"/>
    <property type="evidence" value="ECO:0007669"/>
    <property type="project" value="TreeGrafter"/>
</dbReference>
<dbReference type="InterPro" id="IPR003593">
    <property type="entry name" value="AAA+_ATPase"/>
</dbReference>
<dbReference type="CDD" id="cd03255">
    <property type="entry name" value="ABC_MJ0796_LolCDE_FtsE"/>
    <property type="match status" value="1"/>
</dbReference>
<dbReference type="GO" id="GO:0022857">
    <property type="term" value="F:transmembrane transporter activity"/>
    <property type="evidence" value="ECO:0007669"/>
    <property type="project" value="TreeGrafter"/>
</dbReference>
<keyword evidence="3 5" id="KW-0067">ATP-binding</keyword>
<dbReference type="InterPro" id="IPR015854">
    <property type="entry name" value="ABC_transpr_LolD-like"/>
</dbReference>
<evidence type="ECO:0000313" key="6">
    <source>
        <dbReference type="Proteomes" id="UP000636960"/>
    </source>
</evidence>
<feature type="domain" description="ABC transporter" evidence="4">
    <location>
        <begin position="10"/>
        <end position="226"/>
    </location>
</feature>
<evidence type="ECO:0000256" key="3">
    <source>
        <dbReference type="ARBA" id="ARBA00022840"/>
    </source>
</evidence>